<dbReference type="SMART" id="SM00347">
    <property type="entry name" value="HTH_MARR"/>
    <property type="match status" value="1"/>
</dbReference>
<proteinExistence type="predicted"/>
<dbReference type="PANTHER" id="PTHR33164">
    <property type="entry name" value="TRANSCRIPTIONAL REGULATOR, MARR FAMILY"/>
    <property type="match status" value="1"/>
</dbReference>
<evidence type="ECO:0000313" key="2">
    <source>
        <dbReference type="EMBL" id="VEI13030.1"/>
    </source>
</evidence>
<dbReference type="PROSITE" id="PS50995">
    <property type="entry name" value="HTH_MARR_2"/>
    <property type="match status" value="1"/>
</dbReference>
<dbReference type="EMBL" id="LR134476">
    <property type="protein sequence ID" value="VEI13030.1"/>
    <property type="molecule type" value="Genomic_DNA"/>
</dbReference>
<dbReference type="Pfam" id="PF12802">
    <property type="entry name" value="MarR_2"/>
    <property type="match status" value="1"/>
</dbReference>
<gene>
    <name evidence="2" type="ORF">NCTC13354_00730</name>
</gene>
<dbReference type="InterPro" id="IPR036388">
    <property type="entry name" value="WH-like_DNA-bd_sf"/>
</dbReference>
<dbReference type="KEGG" id="tbw:NCTC13354_00730"/>
<dbReference type="PANTHER" id="PTHR33164:SF104">
    <property type="entry name" value="TRANSCRIPTIONAL REGULATORY PROTEIN"/>
    <property type="match status" value="1"/>
</dbReference>
<feature type="domain" description="HTH marR-type" evidence="1">
    <location>
        <begin position="26"/>
        <end position="164"/>
    </location>
</feature>
<dbReference type="InterPro" id="IPR039422">
    <property type="entry name" value="MarR/SlyA-like"/>
</dbReference>
<keyword evidence="3" id="KW-1185">Reference proteome</keyword>
<dbReference type="InterPro" id="IPR036390">
    <property type="entry name" value="WH_DNA-bd_sf"/>
</dbReference>
<evidence type="ECO:0000313" key="3">
    <source>
        <dbReference type="Proteomes" id="UP000269542"/>
    </source>
</evidence>
<dbReference type="SUPFAM" id="SSF46785">
    <property type="entry name" value="Winged helix' DNA-binding domain"/>
    <property type="match status" value="1"/>
</dbReference>
<dbReference type="Proteomes" id="UP000269542">
    <property type="component" value="Chromosome"/>
</dbReference>
<evidence type="ECO:0000259" key="1">
    <source>
        <dbReference type="PROSITE" id="PS50995"/>
    </source>
</evidence>
<name>A0A3S4YXJ4_9ACTO</name>
<dbReference type="OrthoDB" id="3237509at2"/>
<dbReference type="RefSeq" id="WP_126416189.1">
    <property type="nucleotide sequence ID" value="NZ_LR134476.1"/>
</dbReference>
<sequence length="166" mass="18486">MTTERDEVDEVVAAWKQQRPDFDVEPLEVFSRLLRINRHFTKFRRAIYANHGLETWEFEMLAALRRAPGHTMTAGQLMKDTFVSSGTITNRIDRMQKNGLVTRAAAPEDGRVVQVCATPKGIEAVDGAMGEILEVEREILSEVGPERTAAAADYLSAILQALAARS</sequence>
<accession>A0A3S4YXJ4</accession>
<dbReference type="InterPro" id="IPR000835">
    <property type="entry name" value="HTH_MarR-typ"/>
</dbReference>
<dbReference type="GO" id="GO:0003700">
    <property type="term" value="F:DNA-binding transcription factor activity"/>
    <property type="evidence" value="ECO:0007669"/>
    <property type="project" value="InterPro"/>
</dbReference>
<dbReference type="AlphaFoldDB" id="A0A3S4YXJ4"/>
<organism evidence="2 3">
    <name type="scientific">Trueperella bialowiezensis</name>
    <dbReference type="NCBI Taxonomy" id="312285"/>
    <lineage>
        <taxon>Bacteria</taxon>
        <taxon>Bacillati</taxon>
        <taxon>Actinomycetota</taxon>
        <taxon>Actinomycetes</taxon>
        <taxon>Actinomycetales</taxon>
        <taxon>Actinomycetaceae</taxon>
        <taxon>Trueperella</taxon>
    </lineage>
</organism>
<dbReference type="Gene3D" id="1.10.10.10">
    <property type="entry name" value="Winged helix-like DNA-binding domain superfamily/Winged helix DNA-binding domain"/>
    <property type="match status" value="1"/>
</dbReference>
<reference evidence="2 3" key="1">
    <citation type="submission" date="2018-12" db="EMBL/GenBank/DDBJ databases">
        <authorList>
            <consortium name="Pathogen Informatics"/>
        </authorList>
    </citation>
    <scope>NUCLEOTIDE SEQUENCE [LARGE SCALE GENOMIC DNA]</scope>
    <source>
        <strain evidence="2 3">NCTC13354</strain>
    </source>
</reference>
<dbReference type="GO" id="GO:0006950">
    <property type="term" value="P:response to stress"/>
    <property type="evidence" value="ECO:0007669"/>
    <property type="project" value="TreeGrafter"/>
</dbReference>
<protein>
    <submittedName>
        <fullName evidence="2">Homoprotocatechuate degradation operon regulator, HpaR</fullName>
    </submittedName>
</protein>